<dbReference type="InterPro" id="IPR007569">
    <property type="entry name" value="DUF559"/>
</dbReference>
<keyword evidence="3" id="KW-1185">Reference proteome</keyword>
<dbReference type="InterPro" id="IPR011335">
    <property type="entry name" value="Restrct_endonuc-II-like"/>
</dbReference>
<organism evidence="2 3">
    <name type="scientific">Brooklawnia cerclae</name>
    <dbReference type="NCBI Taxonomy" id="349934"/>
    <lineage>
        <taxon>Bacteria</taxon>
        <taxon>Bacillati</taxon>
        <taxon>Actinomycetota</taxon>
        <taxon>Actinomycetes</taxon>
        <taxon>Propionibacteriales</taxon>
        <taxon>Propionibacteriaceae</taxon>
        <taxon>Brooklawnia</taxon>
    </lineage>
</organism>
<dbReference type="Proteomes" id="UP000749311">
    <property type="component" value="Unassembled WGS sequence"/>
</dbReference>
<gene>
    <name evidence="2" type="ORF">FB473_000407</name>
</gene>
<feature type="domain" description="DUF559" evidence="1">
    <location>
        <begin position="213"/>
        <end position="275"/>
    </location>
</feature>
<evidence type="ECO:0000313" key="3">
    <source>
        <dbReference type="Proteomes" id="UP000749311"/>
    </source>
</evidence>
<accession>A0ABX0SGG0</accession>
<dbReference type="RefSeq" id="WP_167164366.1">
    <property type="nucleotide sequence ID" value="NZ_BAAAOO010000017.1"/>
</dbReference>
<dbReference type="Gene3D" id="3.40.960.10">
    <property type="entry name" value="VSR Endonuclease"/>
    <property type="match status" value="1"/>
</dbReference>
<evidence type="ECO:0000313" key="2">
    <source>
        <dbReference type="EMBL" id="NIH55762.1"/>
    </source>
</evidence>
<comment type="caution">
    <text evidence="2">The sequence shown here is derived from an EMBL/GenBank/DDBJ whole genome shotgun (WGS) entry which is preliminary data.</text>
</comment>
<evidence type="ECO:0000259" key="1">
    <source>
        <dbReference type="Pfam" id="PF04480"/>
    </source>
</evidence>
<name>A0ABX0SGG0_9ACTN</name>
<sequence>MSIESALEQGRGIIVTREHRHLRNQFARAIAAGELVRLFPGVLVASNLSADPGIRARAALAWQPGHVLMGPAAALVTFWRDCPVDAIDLAGANTRLVPDGVRLHQVSVPYDLRVAWEAGQATNPALTVLDMAAMGRWDALCHGLRTGSVSLESLSWADATLPWRHGVSSRAECLLAASGNPWSVPELDLHQLYRSAGITGWVGNQPMICGGRRFIPDVAFRHARVIVEVDGRSHHDGPGSFESDRDRHNSFVADGWAVLHVTPRMIWNESRLVIAQTRAVVPGRWRD</sequence>
<protein>
    <recommendedName>
        <fullName evidence="1">DUF559 domain-containing protein</fullName>
    </recommendedName>
</protein>
<reference evidence="2 3" key="1">
    <citation type="submission" date="2020-02" db="EMBL/GenBank/DDBJ databases">
        <title>Sequencing the genomes of 1000 actinobacteria strains.</title>
        <authorList>
            <person name="Klenk H.-P."/>
        </authorList>
    </citation>
    <scope>NUCLEOTIDE SEQUENCE [LARGE SCALE GENOMIC DNA]</scope>
    <source>
        <strain evidence="2 3">DSM 19609</strain>
    </source>
</reference>
<proteinExistence type="predicted"/>
<dbReference type="Pfam" id="PF04480">
    <property type="entry name" value="DUF559"/>
    <property type="match status" value="1"/>
</dbReference>
<dbReference type="EMBL" id="JAAMOZ010000001">
    <property type="protein sequence ID" value="NIH55762.1"/>
    <property type="molecule type" value="Genomic_DNA"/>
</dbReference>
<dbReference type="SUPFAM" id="SSF52980">
    <property type="entry name" value="Restriction endonuclease-like"/>
    <property type="match status" value="1"/>
</dbReference>